<gene>
    <name evidence="1" type="ORF">SAMN04487885_104126</name>
</gene>
<dbReference type="AlphaFoldDB" id="A0A1I2K4K3"/>
<dbReference type="STRING" id="1529.SAMN04487885_104126"/>
<accession>A0A1I2K4K3</accession>
<dbReference type="EMBL" id="FOOE01000004">
    <property type="protein sequence ID" value="SFF61834.1"/>
    <property type="molecule type" value="Genomic_DNA"/>
</dbReference>
<dbReference type="Proteomes" id="UP000182135">
    <property type="component" value="Unassembled WGS sequence"/>
</dbReference>
<evidence type="ECO:0008006" key="3">
    <source>
        <dbReference type="Google" id="ProtNLM"/>
    </source>
</evidence>
<reference evidence="1 2" key="1">
    <citation type="submission" date="2016-10" db="EMBL/GenBank/DDBJ databases">
        <authorList>
            <person name="de Groot N.N."/>
        </authorList>
    </citation>
    <scope>NUCLEOTIDE SEQUENCE [LARGE SCALE GENOMIC DNA]</scope>
    <source>
        <strain evidence="1 2">NLAE-zl-G419</strain>
    </source>
</reference>
<dbReference type="RefSeq" id="WP_027637446.1">
    <property type="nucleotide sequence ID" value="NZ_CABMJC010000012.1"/>
</dbReference>
<sequence length="252" mass="29596">MEISEERLKEIILRVLHDFEEEKKLSGIQKVYMICTSQWDERYCDFLKLMEKFDNIQIYVVVHELWIGKEYERILKSYKSCYKTISQSCELPKDLDKAVTVFPVVPKDIVVKSALCISDTFETSWITSCIENGGRIIFLRNGLMKFSGKESKVYISQILSYYRKILEYGIEISDINEIKEKAKNETLNKQYIMKEKYVLPSKAIRNEKRVITASNIEHYAEDGIVHINKNDIVTDLARDKAKFLNIIFKYAI</sequence>
<proteinExistence type="predicted"/>
<evidence type="ECO:0000313" key="1">
    <source>
        <dbReference type="EMBL" id="SFF61834.1"/>
    </source>
</evidence>
<dbReference type="eggNOG" id="ENOG503298J">
    <property type="taxonomic scope" value="Bacteria"/>
</dbReference>
<dbReference type="OrthoDB" id="1987139at2"/>
<organism evidence="1 2">
    <name type="scientific">Clostridium cadaveris</name>
    <dbReference type="NCBI Taxonomy" id="1529"/>
    <lineage>
        <taxon>Bacteria</taxon>
        <taxon>Bacillati</taxon>
        <taxon>Bacillota</taxon>
        <taxon>Clostridia</taxon>
        <taxon>Eubacteriales</taxon>
        <taxon>Clostridiaceae</taxon>
        <taxon>Clostridium</taxon>
    </lineage>
</organism>
<protein>
    <recommendedName>
        <fullName evidence="3">Ethanolamine utilization protein</fullName>
    </recommendedName>
</protein>
<keyword evidence="2" id="KW-1185">Reference proteome</keyword>
<name>A0A1I2K4K3_9CLOT</name>
<evidence type="ECO:0000313" key="2">
    <source>
        <dbReference type="Proteomes" id="UP000182135"/>
    </source>
</evidence>
<dbReference type="GeneID" id="90543816"/>